<proteinExistence type="predicted"/>
<dbReference type="AlphaFoldDB" id="A0A6A4RV56"/>
<protein>
    <submittedName>
        <fullName evidence="1">Uncharacterized protein</fullName>
    </submittedName>
</protein>
<sequence>MERKSAWDVFLRAVHHRDDSRGNPRENADYVFTTKKSPRGDDERECIQLIKDEFRIKIRWSHFMFHQNRASEFPVRLKPVEHLIKATTKKQRRQTICYSTRLVCRHRLSPKSVSFNCT</sequence>
<dbReference type="EMBL" id="VEVO01000023">
    <property type="protein sequence ID" value="KAF0022942.1"/>
    <property type="molecule type" value="Genomic_DNA"/>
</dbReference>
<gene>
    <name evidence="1" type="ORF">F2P81_024923</name>
</gene>
<accession>A0A6A4RV56</accession>
<dbReference type="Proteomes" id="UP000438429">
    <property type="component" value="Unassembled WGS sequence"/>
</dbReference>
<comment type="caution">
    <text evidence="1">The sequence shown here is derived from an EMBL/GenBank/DDBJ whole genome shotgun (WGS) entry which is preliminary data.</text>
</comment>
<reference evidence="1 2" key="1">
    <citation type="submission" date="2019-06" db="EMBL/GenBank/DDBJ databases">
        <title>Draft genomes of female and male turbot (Scophthalmus maximus).</title>
        <authorList>
            <person name="Xu H."/>
            <person name="Xu X.-W."/>
            <person name="Shao C."/>
            <person name="Chen S."/>
        </authorList>
    </citation>
    <scope>NUCLEOTIDE SEQUENCE [LARGE SCALE GENOMIC DNA]</scope>
    <source>
        <strain evidence="1">Ysfricsl-2016a</strain>
        <tissue evidence="1">Blood</tissue>
    </source>
</reference>
<evidence type="ECO:0000313" key="1">
    <source>
        <dbReference type="EMBL" id="KAF0022942.1"/>
    </source>
</evidence>
<evidence type="ECO:0000313" key="2">
    <source>
        <dbReference type="Proteomes" id="UP000438429"/>
    </source>
</evidence>
<name>A0A6A4RV56_SCOMX</name>
<organism evidence="1 2">
    <name type="scientific">Scophthalmus maximus</name>
    <name type="common">Turbot</name>
    <name type="synonym">Psetta maxima</name>
    <dbReference type="NCBI Taxonomy" id="52904"/>
    <lineage>
        <taxon>Eukaryota</taxon>
        <taxon>Metazoa</taxon>
        <taxon>Chordata</taxon>
        <taxon>Craniata</taxon>
        <taxon>Vertebrata</taxon>
        <taxon>Euteleostomi</taxon>
        <taxon>Actinopterygii</taxon>
        <taxon>Neopterygii</taxon>
        <taxon>Teleostei</taxon>
        <taxon>Neoteleostei</taxon>
        <taxon>Acanthomorphata</taxon>
        <taxon>Carangaria</taxon>
        <taxon>Pleuronectiformes</taxon>
        <taxon>Pleuronectoidei</taxon>
        <taxon>Scophthalmidae</taxon>
        <taxon>Scophthalmus</taxon>
    </lineage>
</organism>